<dbReference type="Gene3D" id="3.40.50.2300">
    <property type="match status" value="2"/>
</dbReference>
<dbReference type="Pfam" id="PF13407">
    <property type="entry name" value="Peripla_BP_4"/>
    <property type="match status" value="1"/>
</dbReference>
<reference evidence="4" key="1">
    <citation type="submission" date="2020-12" db="EMBL/GenBank/DDBJ databases">
        <title>Genome reconstruction of Halomonas venusta strain DSM 4743.</title>
        <authorList>
            <person name="Aguirre-Garrido J.F."/>
            <person name="Hernandez-Soto L.M."/>
            <person name="Martinez-Abarca F."/>
        </authorList>
    </citation>
    <scope>NUCLEOTIDE SEQUENCE</scope>
    <source>
        <strain evidence="4">4743</strain>
    </source>
</reference>
<dbReference type="AlphaFoldDB" id="A0AAP9ZD12"/>
<sequence>MHSIPLIGSANSKQEITMKYKALLTAATLTGIIGSTGAMAQESPTIAVVAKVGGIPWFNAMEMGIEQMGEELGVEAYMVGPTSADPALQVRAIEDLISRGVDVIGVVPNDREVLEPVLERARDQGIIVLTHESPESINIDYDFEMISAQQLGEEHAKLLADTTGCEGSYAVYVGGLSVPAHNAWADAAVNWLDDNCSGLTQAADRFGVAESVDDSRNTTLDLLRAHEDLAGIMSFGSQGTIGAARAVKERGLEGDVAVMGLFSPGQGRRLVHEGVITGGFQWSPLEAGKAFVALGEMLYNGEEITDGADLPVLGEVTLDGKTIFASQPLKLSKDSVDELAELGL</sequence>
<dbReference type="GO" id="GO:0030246">
    <property type="term" value="F:carbohydrate binding"/>
    <property type="evidence" value="ECO:0007669"/>
    <property type="project" value="TreeGrafter"/>
</dbReference>
<name>A0AAP9ZD12_9GAMM</name>
<evidence type="ECO:0000256" key="1">
    <source>
        <dbReference type="ARBA" id="ARBA00004418"/>
    </source>
</evidence>
<evidence type="ECO:0000313" key="5">
    <source>
        <dbReference type="Proteomes" id="UP000663479"/>
    </source>
</evidence>
<comment type="similarity">
    <text evidence="2">Belongs to the bacterial solute-binding protein 2 family.</text>
</comment>
<dbReference type="PANTHER" id="PTHR30036">
    <property type="entry name" value="D-XYLOSE-BINDING PERIPLASMIC PROTEIN"/>
    <property type="match status" value="1"/>
</dbReference>
<feature type="domain" description="Periplasmic binding protein" evidence="3">
    <location>
        <begin position="46"/>
        <end position="302"/>
    </location>
</feature>
<dbReference type="PANTHER" id="PTHR30036:SF7">
    <property type="entry name" value="ABC TRANSPORTER PERIPLASMIC-BINDING PROTEIN YPHF"/>
    <property type="match status" value="1"/>
</dbReference>
<evidence type="ECO:0000256" key="2">
    <source>
        <dbReference type="ARBA" id="ARBA00007639"/>
    </source>
</evidence>
<dbReference type="SUPFAM" id="SSF53822">
    <property type="entry name" value="Periplasmic binding protein-like I"/>
    <property type="match status" value="1"/>
</dbReference>
<evidence type="ECO:0000313" key="4">
    <source>
        <dbReference type="EMBL" id="QRL03347.1"/>
    </source>
</evidence>
<dbReference type="InterPro" id="IPR050555">
    <property type="entry name" value="Bact_Solute-Bind_Prot2"/>
</dbReference>
<dbReference type="InterPro" id="IPR025997">
    <property type="entry name" value="SBP_2_dom"/>
</dbReference>
<dbReference type="Proteomes" id="UP000663479">
    <property type="component" value="Chromosome"/>
</dbReference>
<dbReference type="GO" id="GO:0055085">
    <property type="term" value="P:transmembrane transport"/>
    <property type="evidence" value="ECO:0007669"/>
    <property type="project" value="UniProtKB-ARBA"/>
</dbReference>
<gene>
    <name evidence="4" type="ORF">JDS37_19095</name>
</gene>
<dbReference type="EMBL" id="CP066539">
    <property type="protein sequence ID" value="QRL03347.1"/>
    <property type="molecule type" value="Genomic_DNA"/>
</dbReference>
<organism evidence="4 5">
    <name type="scientific">Vreelandella venusta</name>
    <dbReference type="NCBI Taxonomy" id="44935"/>
    <lineage>
        <taxon>Bacteria</taxon>
        <taxon>Pseudomonadati</taxon>
        <taxon>Pseudomonadota</taxon>
        <taxon>Gammaproteobacteria</taxon>
        <taxon>Oceanospirillales</taxon>
        <taxon>Halomonadaceae</taxon>
        <taxon>Vreelandella</taxon>
    </lineage>
</organism>
<dbReference type="InterPro" id="IPR028082">
    <property type="entry name" value="Peripla_BP_I"/>
</dbReference>
<protein>
    <submittedName>
        <fullName evidence="4">Substrate-binding domain-containing protein</fullName>
    </submittedName>
</protein>
<proteinExistence type="inferred from homology"/>
<accession>A0AAP9ZD12</accession>
<dbReference type="GO" id="GO:0030288">
    <property type="term" value="C:outer membrane-bounded periplasmic space"/>
    <property type="evidence" value="ECO:0007669"/>
    <property type="project" value="TreeGrafter"/>
</dbReference>
<comment type="subcellular location">
    <subcellularLocation>
        <location evidence="1">Periplasm</location>
    </subcellularLocation>
</comment>
<evidence type="ECO:0000259" key="3">
    <source>
        <dbReference type="Pfam" id="PF13407"/>
    </source>
</evidence>